<dbReference type="Proteomes" id="UP000799441">
    <property type="component" value="Unassembled WGS sequence"/>
</dbReference>
<proteinExistence type="predicted"/>
<name>A0A9P4USR1_9PEZI</name>
<sequence>MGSIQDLPDGKSPDISLVVSTPEEVREQTLANSVEWRGALNLEAYLRREARLGQQDMAKDGGLTPWSLVYQLPGSKQRQVLSGCETFRKTALVAKDGKVEACTAHGVCSVFCPSEYRGKGYAGRMMRELGPILRRWQTDGANEAKFSVLYSDIGKKFYAARGWYPFPSTHLAVPTSALANATTSTLPSTQPLESKDLPELCTLDERTIRQRLAKQDSSGKTTVALIPDYRTMAWHHAREDFIAEDLFQRSISVRGAITGESGKRVWCYWTRVWPNPSEGGVDTLHILRLGIEDLEFSDFHAASNEQAGRLHGIYVTRAVAALFTAALTEAKNWGMKQIQLWNPTSTSLAASRILDKNVLVEHREEESITSLQWYGEGNWQDVDWLCNEKYGWC</sequence>
<accession>A0A9P4USR1</accession>
<dbReference type="SUPFAM" id="SSF55729">
    <property type="entry name" value="Acyl-CoA N-acyltransferases (Nat)"/>
    <property type="match status" value="1"/>
</dbReference>
<reference evidence="2" key="1">
    <citation type="journal article" date="2020" name="Stud. Mycol.">
        <title>101 Dothideomycetes genomes: a test case for predicting lifestyles and emergence of pathogens.</title>
        <authorList>
            <person name="Haridas S."/>
            <person name="Albert R."/>
            <person name="Binder M."/>
            <person name="Bloem J."/>
            <person name="Labutti K."/>
            <person name="Salamov A."/>
            <person name="Andreopoulos B."/>
            <person name="Baker S."/>
            <person name="Barry K."/>
            <person name="Bills G."/>
            <person name="Bluhm B."/>
            <person name="Cannon C."/>
            <person name="Castanera R."/>
            <person name="Culley D."/>
            <person name="Daum C."/>
            <person name="Ezra D."/>
            <person name="Gonzalez J."/>
            <person name="Henrissat B."/>
            <person name="Kuo A."/>
            <person name="Liang C."/>
            <person name="Lipzen A."/>
            <person name="Lutzoni F."/>
            <person name="Magnuson J."/>
            <person name="Mondo S."/>
            <person name="Nolan M."/>
            <person name="Ohm R."/>
            <person name="Pangilinan J."/>
            <person name="Park H.-J."/>
            <person name="Ramirez L."/>
            <person name="Alfaro M."/>
            <person name="Sun H."/>
            <person name="Tritt A."/>
            <person name="Yoshinaga Y."/>
            <person name="Zwiers L.-H."/>
            <person name="Turgeon B."/>
            <person name="Goodwin S."/>
            <person name="Spatafora J."/>
            <person name="Crous P."/>
            <person name="Grigoriev I."/>
        </authorList>
    </citation>
    <scope>NUCLEOTIDE SEQUENCE</scope>
    <source>
        <strain evidence="2">CBS 116435</strain>
    </source>
</reference>
<dbReference type="Pfam" id="PF22998">
    <property type="entry name" value="GNAT_LYC1-like"/>
    <property type="match status" value="1"/>
</dbReference>
<protein>
    <recommendedName>
        <fullName evidence="1">LYC1 C-terminal domain-containing protein</fullName>
    </recommendedName>
</protein>
<dbReference type="InterPro" id="IPR016181">
    <property type="entry name" value="Acyl_CoA_acyltransferase"/>
</dbReference>
<evidence type="ECO:0000313" key="2">
    <source>
        <dbReference type="EMBL" id="KAF2723916.1"/>
    </source>
</evidence>
<comment type="caution">
    <text evidence="2">The sequence shown here is derived from an EMBL/GenBank/DDBJ whole genome shotgun (WGS) entry which is preliminary data.</text>
</comment>
<dbReference type="OrthoDB" id="2020070at2759"/>
<dbReference type="InterPro" id="IPR053013">
    <property type="entry name" value="LAT"/>
</dbReference>
<evidence type="ECO:0000313" key="3">
    <source>
        <dbReference type="Proteomes" id="UP000799441"/>
    </source>
</evidence>
<feature type="domain" description="LYC1 C-terminal" evidence="1">
    <location>
        <begin position="180"/>
        <end position="393"/>
    </location>
</feature>
<organism evidence="2 3">
    <name type="scientific">Polychaeton citri CBS 116435</name>
    <dbReference type="NCBI Taxonomy" id="1314669"/>
    <lineage>
        <taxon>Eukaryota</taxon>
        <taxon>Fungi</taxon>
        <taxon>Dikarya</taxon>
        <taxon>Ascomycota</taxon>
        <taxon>Pezizomycotina</taxon>
        <taxon>Dothideomycetes</taxon>
        <taxon>Dothideomycetidae</taxon>
        <taxon>Capnodiales</taxon>
        <taxon>Capnodiaceae</taxon>
        <taxon>Polychaeton</taxon>
    </lineage>
</organism>
<dbReference type="InterPro" id="IPR055100">
    <property type="entry name" value="GNAT_LYC1-like"/>
</dbReference>
<dbReference type="PANTHER" id="PTHR34815">
    <property type="entry name" value="LYSINE ACETYLTRANSFERASE"/>
    <property type="match status" value="1"/>
</dbReference>
<dbReference type="AlphaFoldDB" id="A0A9P4USR1"/>
<gene>
    <name evidence="2" type="ORF">K431DRAFT_10123</name>
</gene>
<dbReference type="Gene3D" id="3.40.630.30">
    <property type="match status" value="1"/>
</dbReference>
<keyword evidence="3" id="KW-1185">Reference proteome</keyword>
<dbReference type="PANTHER" id="PTHR34815:SF4">
    <property type="entry name" value="N-ACETYLTRANSFERASE DOMAIN-CONTAINING PROTEIN"/>
    <property type="match status" value="1"/>
</dbReference>
<evidence type="ECO:0000259" key="1">
    <source>
        <dbReference type="Pfam" id="PF22998"/>
    </source>
</evidence>
<dbReference type="EMBL" id="MU003774">
    <property type="protein sequence ID" value="KAF2723916.1"/>
    <property type="molecule type" value="Genomic_DNA"/>
</dbReference>